<proteinExistence type="predicted"/>
<evidence type="ECO:0000313" key="1">
    <source>
        <dbReference type="EMBL" id="GGR48016.1"/>
    </source>
</evidence>
<sequence length="77" mass="8012">MAGPGCPEGGNSLVPRAAVIGGGRSLAPPTAPHLVPDAKRRTSAWLPKGRGRVRYEVSGSRTRTALAQPVEGLRSVR</sequence>
<organism evidence="1 2">
    <name type="scientific">Streptomyces cinereoruber</name>
    <dbReference type="NCBI Taxonomy" id="67260"/>
    <lineage>
        <taxon>Bacteria</taxon>
        <taxon>Bacillati</taxon>
        <taxon>Actinomycetota</taxon>
        <taxon>Actinomycetes</taxon>
        <taxon>Kitasatosporales</taxon>
        <taxon>Streptomycetaceae</taxon>
        <taxon>Streptomyces</taxon>
    </lineage>
</organism>
<accession>A0AAV4KT67</accession>
<protein>
    <submittedName>
        <fullName evidence="1">Uncharacterized protein</fullName>
    </submittedName>
</protein>
<dbReference type="EMBL" id="BMSJ01000014">
    <property type="protein sequence ID" value="GGR48016.1"/>
    <property type="molecule type" value="Genomic_DNA"/>
</dbReference>
<dbReference type="Proteomes" id="UP000642014">
    <property type="component" value="Unassembled WGS sequence"/>
</dbReference>
<name>A0AAV4KT67_9ACTN</name>
<comment type="caution">
    <text evidence="1">The sequence shown here is derived from an EMBL/GenBank/DDBJ whole genome shotgun (WGS) entry which is preliminary data.</text>
</comment>
<dbReference type="AlphaFoldDB" id="A0AAV4KT67"/>
<reference evidence="1 2" key="1">
    <citation type="journal article" date="2014" name="Int. J. Syst. Evol. Microbiol.">
        <title>Complete genome sequence of Corynebacterium casei LMG S-19264T (=DSM 44701T), isolated from a smear-ripened cheese.</title>
        <authorList>
            <consortium name="US DOE Joint Genome Institute (JGI-PGF)"/>
            <person name="Walter F."/>
            <person name="Albersmeier A."/>
            <person name="Kalinowski J."/>
            <person name="Ruckert C."/>
        </authorList>
    </citation>
    <scope>NUCLEOTIDE SEQUENCE [LARGE SCALE GENOMIC DNA]</scope>
    <source>
        <strain evidence="1 2">JCM 4205</strain>
    </source>
</reference>
<gene>
    <name evidence="1" type="ORF">GCM10010497_59230</name>
</gene>
<evidence type="ECO:0000313" key="2">
    <source>
        <dbReference type="Proteomes" id="UP000642014"/>
    </source>
</evidence>